<gene>
    <name evidence="1" type="ORF">I2H31_11590</name>
</gene>
<protein>
    <submittedName>
        <fullName evidence="1">Uncharacterized protein</fullName>
    </submittedName>
</protein>
<organism evidence="1 2">
    <name type="scientific">Hymenobacter ruricola</name>
    <dbReference type="NCBI Taxonomy" id="2791023"/>
    <lineage>
        <taxon>Bacteria</taxon>
        <taxon>Pseudomonadati</taxon>
        <taxon>Bacteroidota</taxon>
        <taxon>Cytophagia</taxon>
        <taxon>Cytophagales</taxon>
        <taxon>Hymenobacteraceae</taxon>
        <taxon>Hymenobacter</taxon>
    </lineage>
</organism>
<accession>A0ABS0I592</accession>
<dbReference type="EMBL" id="JADQDM010000005">
    <property type="protein sequence ID" value="MBF9221747.1"/>
    <property type="molecule type" value="Genomic_DNA"/>
</dbReference>
<sequence length="199" mass="22737">MEKISETQYDKAVNPGKEKGFPADSTAAVATEAAYLQTAAGRVWRKADTLFFKTQQGTIIKLKNGPTYQDAEDSYEGYRFLDRLDPIEQWLVEVGKWEGRYYLLIDQQTGKRTDLISYPVISPDRQHFACANSSPTGYDLAGIQLWVKPLGSPPKLRWQRISNSMQPGISAFGPRWENDKTLLFCEDFIIANRYMRIKL</sequence>
<keyword evidence="2" id="KW-1185">Reference proteome</keyword>
<evidence type="ECO:0000313" key="1">
    <source>
        <dbReference type="EMBL" id="MBF9221747.1"/>
    </source>
</evidence>
<name>A0ABS0I592_9BACT</name>
<dbReference type="Proteomes" id="UP000618931">
    <property type="component" value="Unassembled WGS sequence"/>
</dbReference>
<comment type="caution">
    <text evidence="1">The sequence shown here is derived from an EMBL/GenBank/DDBJ whole genome shotgun (WGS) entry which is preliminary data.</text>
</comment>
<proteinExistence type="predicted"/>
<reference evidence="1 2" key="1">
    <citation type="submission" date="2020-11" db="EMBL/GenBank/DDBJ databases">
        <authorList>
            <person name="Kim M.K."/>
        </authorList>
    </citation>
    <scope>NUCLEOTIDE SEQUENCE [LARGE SCALE GENOMIC DNA]</scope>
    <source>
        <strain evidence="1 2">BT662</strain>
    </source>
</reference>
<dbReference type="RefSeq" id="WP_196293206.1">
    <property type="nucleotide sequence ID" value="NZ_JADQDM010000005.1"/>
</dbReference>
<evidence type="ECO:0000313" key="2">
    <source>
        <dbReference type="Proteomes" id="UP000618931"/>
    </source>
</evidence>